<feature type="domain" description="AsmA" evidence="2">
    <location>
        <begin position="6"/>
        <end position="228"/>
    </location>
</feature>
<evidence type="ECO:0000256" key="1">
    <source>
        <dbReference type="SAM" id="Phobius"/>
    </source>
</evidence>
<comment type="caution">
    <text evidence="3">The sequence shown here is derived from an EMBL/GenBank/DDBJ whole genome shotgun (WGS) entry which is preliminary data.</text>
</comment>
<evidence type="ECO:0000313" key="3">
    <source>
        <dbReference type="EMBL" id="RGN89763.1"/>
    </source>
</evidence>
<dbReference type="PANTHER" id="PTHR30441">
    <property type="entry name" value="DUF748 DOMAIN-CONTAINING PROTEIN"/>
    <property type="match status" value="1"/>
</dbReference>
<gene>
    <name evidence="3" type="ORF">DXB37_19200</name>
</gene>
<organism evidence="3 4">
    <name type="scientific">Bacteroides uniformis</name>
    <dbReference type="NCBI Taxonomy" id="820"/>
    <lineage>
        <taxon>Bacteria</taxon>
        <taxon>Pseudomonadati</taxon>
        <taxon>Bacteroidota</taxon>
        <taxon>Bacteroidia</taxon>
        <taxon>Bacteroidales</taxon>
        <taxon>Bacteroidaceae</taxon>
        <taxon>Bacteroides</taxon>
    </lineage>
</organism>
<dbReference type="Pfam" id="PF05170">
    <property type="entry name" value="AsmA"/>
    <property type="match status" value="1"/>
</dbReference>
<dbReference type="GO" id="GO:0005886">
    <property type="term" value="C:plasma membrane"/>
    <property type="evidence" value="ECO:0007669"/>
    <property type="project" value="TreeGrafter"/>
</dbReference>
<dbReference type="InterPro" id="IPR007844">
    <property type="entry name" value="AsmA"/>
</dbReference>
<evidence type="ECO:0000313" key="4">
    <source>
        <dbReference type="Proteomes" id="UP000260759"/>
    </source>
</evidence>
<feature type="transmembrane region" description="Helical" evidence="1">
    <location>
        <begin position="12"/>
        <end position="35"/>
    </location>
</feature>
<keyword evidence="1" id="KW-1133">Transmembrane helix</keyword>
<dbReference type="GO" id="GO:0090313">
    <property type="term" value="P:regulation of protein targeting to membrane"/>
    <property type="evidence" value="ECO:0007669"/>
    <property type="project" value="TreeGrafter"/>
</dbReference>
<reference evidence="3 4" key="1">
    <citation type="submission" date="2018-08" db="EMBL/GenBank/DDBJ databases">
        <title>A genome reference for cultivated species of the human gut microbiota.</title>
        <authorList>
            <person name="Zou Y."/>
            <person name="Xue W."/>
            <person name="Luo G."/>
        </authorList>
    </citation>
    <scope>NUCLEOTIDE SEQUENCE [LARGE SCALE GENOMIC DNA]</scope>
    <source>
        <strain evidence="3 4">OM03-4</strain>
    </source>
</reference>
<dbReference type="EMBL" id="QSVA01000024">
    <property type="protein sequence ID" value="RGN89763.1"/>
    <property type="molecule type" value="Genomic_DNA"/>
</dbReference>
<evidence type="ECO:0000259" key="2">
    <source>
        <dbReference type="Pfam" id="PF05170"/>
    </source>
</evidence>
<keyword evidence="1" id="KW-0812">Transmembrane</keyword>
<dbReference type="RefSeq" id="WP_117601497.1">
    <property type="nucleotide sequence ID" value="NZ_BAABZM010000001.1"/>
</dbReference>
<accession>A0A3E5EM08</accession>
<dbReference type="AlphaFoldDB" id="A0A3E5EM08"/>
<name>A0A3E5EM08_BACUN</name>
<dbReference type="InterPro" id="IPR052894">
    <property type="entry name" value="AsmA-related"/>
</dbReference>
<keyword evidence="1" id="KW-0472">Membrane</keyword>
<sequence>MEKQTRKILKISGIISGGLIIAAFIVIAIALNFVFTSEKLTPVVLKTANQNLNAKLDIKDVELTFFSTFPRLGLKLKDGTLVSKVIRDTMWQRTDTLLSFKKAVLVIDVMDYLQQQKVNIHQLALDSANIYAYKDGTGAANWDILFPDTTNIASSSTDTARHVNELNVEQVAIKHATVTMDDRDTHIFANLWDMNLDLKANMKKEHSVLALDFKNKNVLFWQNGQLITNRVGIHLRTDIELDAVHRTLLLRDALININGTKLGVKGTLRHDAIAQTLDLDLQYGLHAPSLETVLHMIPESILQKKEVSVKGEVAFKGELKGTYGKQKLPLATLDIKIKDASARYAGLPYGIDKLEADFFAQIDLMHDSPSYLNLKAFHFKGANTSIQADMKVENLLADPDITFHAESTIDLNALKHAFPLQESISMEGEMETDLGVRCRMSSIKKRDWGRITAEGKLKTDKFMLRDTQRNFEFISNASLAFAGNEWLGGHAQIKDMILRSPQLDSDMKSLVATVRTIPSKDTTRMAQVECKMEMHKLKVALGDSLGLFCGKSSATLKVQPGEHNPSKPQIELVMETDTLFCRMGGVKAGMNKAGIGITAEKIRDSLWMPDGIVGFNHMAVCIPECALPIHMQKTAVTVGNRTVTLRNATMRIGRSDITASGVIHDLYGAAKHHKVLRAKLNVSSEHLDCNQLIHSISFPSDTIMAETDTISTNLKLFVIPPKLDFELQTHFRQVFYEKVIFNDVHGAVDIRNQSVYLKELSMKGMGSEMNTTLVYQAKRPEQGFAGFDFRLHNINIGKLVDLAPSLDTIVPMLRSFEGTVDFNMAAAAALDSNLNIKIPTLRSAIHVKGDSLVLMDGETFAEISKKFFFKNKKKNLIDSISANISIRDGKVTIYPFEVSMDRYKAAVGGTQGLDMNFDYHISILKSPVPFKLGLNISGTLDDMKFKLGKARYKDAVTPAEIHKVDSAIVNMGRQIEIDFKKIMKR</sequence>
<protein>
    <submittedName>
        <fullName evidence="3">AsmA family protein</fullName>
    </submittedName>
</protein>
<proteinExistence type="predicted"/>
<dbReference type="Proteomes" id="UP000260759">
    <property type="component" value="Unassembled WGS sequence"/>
</dbReference>
<dbReference type="PANTHER" id="PTHR30441:SF8">
    <property type="entry name" value="DUF748 DOMAIN-CONTAINING PROTEIN"/>
    <property type="match status" value="1"/>
</dbReference>